<evidence type="ECO:0000256" key="1">
    <source>
        <dbReference type="ARBA" id="ARBA00010688"/>
    </source>
</evidence>
<dbReference type="EC" id="2.7.1.3" evidence="7"/>
<dbReference type="Gramene" id="rna3821">
    <property type="protein sequence ID" value="RHN79958.1"/>
    <property type="gene ID" value="gene3821"/>
</dbReference>
<keyword evidence="9" id="KW-1185">Reference proteome</keyword>
<dbReference type="InterPro" id="IPR002173">
    <property type="entry name" value="Carboh/pur_kinase_PfkB_CS"/>
</dbReference>
<dbReference type="GO" id="GO:0004454">
    <property type="term" value="F:ketohexokinase activity"/>
    <property type="evidence" value="ECO:0007669"/>
    <property type="project" value="UniProtKB-EC"/>
</dbReference>
<feature type="domain" description="Carbohydrate kinase PfkB" evidence="5">
    <location>
        <begin position="301"/>
        <end position="356"/>
    </location>
</feature>
<dbReference type="PANTHER" id="PTHR42774:SF7">
    <property type="entry name" value="PFKB FAMILY CARBOHYDRATE KINASE"/>
    <property type="match status" value="1"/>
</dbReference>
<evidence type="ECO:0000313" key="9">
    <source>
        <dbReference type="Proteomes" id="UP000002051"/>
    </source>
</evidence>
<sequence>MSSDSALLSLPDNPVIVGFGGVGVDLLATVESFPKPDTKNRTTQFKVQGGGNTGNALTCAARLGLKPRIISKVANDAQGRVLIEELEAEGVDTSSFVVSKEGTTPFSYIIIDNHTKTRTCIFTEGYPTMVPEDLSRAKLLSALNGARVAYFDVRMPATALVIAREAFRQNISILVDAERPREGLNDLLDLADYAVCSEKFPQTWTEASSIPRALVSILLRLPRLKFVIATLGKDGCIMLQKCADEGSHLEEVDVDNSMKSLTMRKDDSTTMPTCVASNVTKFRADGIGSVCGRLYFGTSEKIPPSELIDTTGAGDAFVGAVLYAICANFSPEKMLPFASHVAAAQCRAIGARSGLPYRTDPYLASFIN</sequence>
<dbReference type="Gene3D" id="3.40.1190.20">
    <property type="match status" value="1"/>
</dbReference>
<evidence type="ECO:0000259" key="5">
    <source>
        <dbReference type="Pfam" id="PF00294"/>
    </source>
</evidence>
<dbReference type="Pfam" id="PF00294">
    <property type="entry name" value="PfkB"/>
    <property type="match status" value="2"/>
</dbReference>
<evidence type="ECO:0000256" key="3">
    <source>
        <dbReference type="ARBA" id="ARBA00022777"/>
    </source>
</evidence>
<dbReference type="EnsemblPlants" id="KEH42440">
    <property type="protein sequence ID" value="KEH42440"/>
    <property type="gene ID" value="MTR_1g069325"/>
</dbReference>
<dbReference type="ExpressionAtlas" id="A0A072VWJ0">
    <property type="expression patterns" value="differential"/>
</dbReference>
<reference evidence="8" key="3">
    <citation type="submission" date="2015-04" db="UniProtKB">
        <authorList>
            <consortium name="EnsemblPlants"/>
        </authorList>
    </citation>
    <scope>IDENTIFICATION</scope>
    <source>
        <strain evidence="8">cv. Jemalong A17</strain>
    </source>
</reference>
<protein>
    <submittedName>
        <fullName evidence="6">PfkB family carbohydrate kinase</fullName>
    </submittedName>
    <submittedName>
        <fullName evidence="7">Putative ketohexokinase</fullName>
        <ecNumber evidence="7">2.7.1.3</ecNumber>
    </submittedName>
</protein>
<dbReference type="AlphaFoldDB" id="A0A072VWJ0"/>
<name>A0A072VWJ0_MEDTR</name>
<proteinExistence type="inferred from homology"/>
<accession>A0A072VWJ0</accession>
<dbReference type="InterPro" id="IPR002139">
    <property type="entry name" value="Ribo/fructo_kinase"/>
</dbReference>
<comment type="similarity">
    <text evidence="1 4">Belongs to the carbohydrate kinase PfkB family.</text>
</comment>
<evidence type="ECO:0000313" key="8">
    <source>
        <dbReference type="EnsemblPlants" id="KEH42440"/>
    </source>
</evidence>
<keyword evidence="3 4" id="KW-0418">Kinase</keyword>
<dbReference type="OrthoDB" id="204058at2759"/>
<dbReference type="Proteomes" id="UP000265566">
    <property type="component" value="Chromosome 1"/>
</dbReference>
<dbReference type="PANTHER" id="PTHR42774">
    <property type="entry name" value="PHOSPHOTRANSFERASE SYSTEM TRANSPORT PROTEIN"/>
    <property type="match status" value="1"/>
</dbReference>
<evidence type="ECO:0000256" key="2">
    <source>
        <dbReference type="ARBA" id="ARBA00022679"/>
    </source>
</evidence>
<dbReference type="PRINTS" id="PR00990">
    <property type="entry name" value="RIBOKINASE"/>
</dbReference>
<dbReference type="Proteomes" id="UP000002051">
    <property type="component" value="Unassembled WGS sequence"/>
</dbReference>
<evidence type="ECO:0000256" key="4">
    <source>
        <dbReference type="RuleBase" id="RU003704"/>
    </source>
</evidence>
<keyword evidence="2 4" id="KW-0808">Transferase</keyword>
<dbReference type="KEGG" id="mtr:25484182"/>
<dbReference type="PROSITE" id="PS00584">
    <property type="entry name" value="PFKB_KINASES_2"/>
    <property type="match status" value="1"/>
</dbReference>
<dbReference type="CDD" id="cd01945">
    <property type="entry name" value="ribokinase_group_B"/>
    <property type="match status" value="1"/>
</dbReference>
<reference evidence="6 9" key="1">
    <citation type="journal article" date="2011" name="Nature">
        <title>The Medicago genome provides insight into the evolution of rhizobial symbioses.</title>
        <authorList>
            <person name="Young N.D."/>
            <person name="Debelle F."/>
            <person name="Oldroyd G.E."/>
            <person name="Geurts R."/>
            <person name="Cannon S.B."/>
            <person name="Udvardi M.K."/>
            <person name="Benedito V.A."/>
            <person name="Mayer K.F."/>
            <person name="Gouzy J."/>
            <person name="Schoof H."/>
            <person name="Van de Peer Y."/>
            <person name="Proost S."/>
            <person name="Cook D.R."/>
            <person name="Meyers B.C."/>
            <person name="Spannagl M."/>
            <person name="Cheung F."/>
            <person name="De Mita S."/>
            <person name="Krishnakumar V."/>
            <person name="Gundlach H."/>
            <person name="Zhou S."/>
            <person name="Mudge J."/>
            <person name="Bharti A.K."/>
            <person name="Murray J.D."/>
            <person name="Naoumkina M.A."/>
            <person name="Rosen B."/>
            <person name="Silverstein K.A."/>
            <person name="Tang H."/>
            <person name="Rombauts S."/>
            <person name="Zhao P.X."/>
            <person name="Zhou P."/>
            <person name="Barbe V."/>
            <person name="Bardou P."/>
            <person name="Bechner M."/>
            <person name="Bellec A."/>
            <person name="Berger A."/>
            <person name="Berges H."/>
            <person name="Bidwell S."/>
            <person name="Bisseling T."/>
            <person name="Choisne N."/>
            <person name="Couloux A."/>
            <person name="Denny R."/>
            <person name="Deshpande S."/>
            <person name="Dai X."/>
            <person name="Doyle J.J."/>
            <person name="Dudez A.M."/>
            <person name="Farmer A.D."/>
            <person name="Fouteau S."/>
            <person name="Franken C."/>
            <person name="Gibelin C."/>
            <person name="Gish J."/>
            <person name="Goldstein S."/>
            <person name="Gonzalez A.J."/>
            <person name="Green P.J."/>
            <person name="Hallab A."/>
            <person name="Hartog M."/>
            <person name="Hua A."/>
            <person name="Humphray S.J."/>
            <person name="Jeong D.H."/>
            <person name="Jing Y."/>
            <person name="Jocker A."/>
            <person name="Kenton S.M."/>
            <person name="Kim D.J."/>
            <person name="Klee K."/>
            <person name="Lai H."/>
            <person name="Lang C."/>
            <person name="Lin S."/>
            <person name="Macmil S.L."/>
            <person name="Magdelenat G."/>
            <person name="Matthews L."/>
            <person name="McCorrison J."/>
            <person name="Monaghan E.L."/>
            <person name="Mun J.H."/>
            <person name="Najar F.Z."/>
            <person name="Nicholson C."/>
            <person name="Noirot C."/>
            <person name="O'Bleness M."/>
            <person name="Paule C.R."/>
            <person name="Poulain J."/>
            <person name="Prion F."/>
            <person name="Qin B."/>
            <person name="Qu C."/>
            <person name="Retzel E.F."/>
            <person name="Riddle C."/>
            <person name="Sallet E."/>
            <person name="Samain S."/>
            <person name="Samson N."/>
            <person name="Sanders I."/>
            <person name="Saurat O."/>
            <person name="Scarpelli C."/>
            <person name="Schiex T."/>
            <person name="Segurens B."/>
            <person name="Severin A.J."/>
            <person name="Sherrier D.J."/>
            <person name="Shi R."/>
            <person name="Sims S."/>
            <person name="Singer S.R."/>
            <person name="Sinharoy S."/>
            <person name="Sterck L."/>
            <person name="Viollet A."/>
            <person name="Wang B.B."/>
            <person name="Wang K."/>
            <person name="Wang M."/>
            <person name="Wang X."/>
            <person name="Warfsmann J."/>
            <person name="Weissenbach J."/>
            <person name="White D.D."/>
            <person name="White J.D."/>
            <person name="Wiley G.B."/>
            <person name="Wincker P."/>
            <person name="Xing Y."/>
            <person name="Yang L."/>
            <person name="Yao Z."/>
            <person name="Ying F."/>
            <person name="Zhai J."/>
            <person name="Zhou L."/>
            <person name="Zuber A."/>
            <person name="Denarie J."/>
            <person name="Dixon R.A."/>
            <person name="May G.D."/>
            <person name="Schwartz D.C."/>
            <person name="Rogers J."/>
            <person name="Quetier F."/>
            <person name="Town C.D."/>
            <person name="Roe B.A."/>
        </authorList>
    </citation>
    <scope>NUCLEOTIDE SEQUENCE [LARGE SCALE GENOMIC DNA]</scope>
    <source>
        <strain evidence="6">A17</strain>
        <strain evidence="8 9">cv. Jemalong A17</strain>
    </source>
</reference>
<reference evidence="6 9" key="2">
    <citation type="journal article" date="2014" name="BMC Genomics">
        <title>An improved genome release (version Mt4.0) for the model legume Medicago truncatula.</title>
        <authorList>
            <person name="Tang H."/>
            <person name="Krishnakumar V."/>
            <person name="Bidwell S."/>
            <person name="Rosen B."/>
            <person name="Chan A."/>
            <person name="Zhou S."/>
            <person name="Gentzbittel L."/>
            <person name="Childs K.L."/>
            <person name="Yandell M."/>
            <person name="Gundlach H."/>
            <person name="Mayer K.F."/>
            <person name="Schwartz D.C."/>
            <person name="Town C.D."/>
        </authorList>
    </citation>
    <scope>GENOME REANNOTATION</scope>
    <source>
        <strain evidence="6">A17</strain>
        <strain evidence="8 9">cv. Jemalong A17</strain>
    </source>
</reference>
<evidence type="ECO:0000313" key="6">
    <source>
        <dbReference type="EMBL" id="KEH42440.1"/>
    </source>
</evidence>
<dbReference type="EMBL" id="PSQE01000001">
    <property type="protein sequence ID" value="RHN79958.1"/>
    <property type="molecule type" value="Genomic_DNA"/>
</dbReference>
<dbReference type="InterPro" id="IPR011611">
    <property type="entry name" value="PfkB_dom"/>
</dbReference>
<feature type="domain" description="Carbohydrate kinase PfkB" evidence="5">
    <location>
        <begin position="19"/>
        <end position="243"/>
    </location>
</feature>
<organism evidence="6 9">
    <name type="scientific">Medicago truncatula</name>
    <name type="common">Barrel medic</name>
    <name type="synonym">Medicago tribuloides</name>
    <dbReference type="NCBI Taxonomy" id="3880"/>
    <lineage>
        <taxon>Eukaryota</taxon>
        <taxon>Viridiplantae</taxon>
        <taxon>Streptophyta</taxon>
        <taxon>Embryophyta</taxon>
        <taxon>Tracheophyta</taxon>
        <taxon>Spermatophyta</taxon>
        <taxon>Magnoliopsida</taxon>
        <taxon>eudicotyledons</taxon>
        <taxon>Gunneridae</taxon>
        <taxon>Pentapetalae</taxon>
        <taxon>rosids</taxon>
        <taxon>fabids</taxon>
        <taxon>Fabales</taxon>
        <taxon>Fabaceae</taxon>
        <taxon>Papilionoideae</taxon>
        <taxon>50 kb inversion clade</taxon>
        <taxon>NPAAA clade</taxon>
        <taxon>Hologalegina</taxon>
        <taxon>IRL clade</taxon>
        <taxon>Trifolieae</taxon>
        <taxon>Medicago</taxon>
    </lineage>
</organism>
<reference evidence="7" key="4">
    <citation type="journal article" date="2018" name="Nat. Plants">
        <title>Whole-genome landscape of Medicago truncatula symbiotic genes.</title>
        <authorList>
            <person name="Pecrix Y."/>
            <person name="Gamas P."/>
            <person name="Carrere S."/>
        </authorList>
    </citation>
    <scope>NUCLEOTIDE SEQUENCE</scope>
    <source>
        <tissue evidence="7">Leaves</tissue>
    </source>
</reference>
<dbReference type="SUPFAM" id="SSF53613">
    <property type="entry name" value="Ribokinase-like"/>
    <property type="match status" value="1"/>
</dbReference>
<evidence type="ECO:0000313" key="7">
    <source>
        <dbReference type="EMBL" id="RHN79958.1"/>
    </source>
</evidence>
<gene>
    <name evidence="8" type="primary">25484182</name>
    <name evidence="6" type="ordered locus">MTR_1g069325</name>
    <name evidence="7" type="ORF">MtrunA17_Chr1g0183031</name>
</gene>
<dbReference type="EMBL" id="CM001217">
    <property type="protein sequence ID" value="KEH42440.1"/>
    <property type="molecule type" value="Genomic_DNA"/>
</dbReference>
<dbReference type="HOGENOM" id="CLU_027634_10_0_1"/>
<dbReference type="InterPro" id="IPR052562">
    <property type="entry name" value="Ketohexokinase-related"/>
</dbReference>
<dbReference type="InterPro" id="IPR029056">
    <property type="entry name" value="Ribokinase-like"/>
</dbReference>